<comment type="caution">
    <text evidence="1">The sequence shown here is derived from an EMBL/GenBank/DDBJ whole genome shotgun (WGS) entry which is preliminary data.</text>
</comment>
<name>A0ACB7X472_9ERIC</name>
<keyword evidence="2" id="KW-1185">Reference proteome</keyword>
<accession>A0ACB7X472</accession>
<protein>
    <submittedName>
        <fullName evidence="1">Uncharacterized protein</fullName>
    </submittedName>
</protein>
<proteinExistence type="predicted"/>
<sequence length="835" mass="97470">MGGVHEEIDALKAEVKKLKEDYQVKKELSESLKKTLNEQLLKFAEANSLIEKQVQQVNAKSEEVSELRQVCEDLKSSLQEKELLLKHLNFANEKRQVEYGDKIKKLEGENKVLVSASDEATTRAQDCEKKVLSGIEEIEGLRRQLLIAQKKFFEAEERAKASEELRKRDDVIFNIEEENRNVHDKLKWKKEQFRHLEEAHKRVQDQFQLSNLEWEREKSDLFEEISSLQTSLDSQTRISESRHSQLRCATKPYLMKKAEERFWKLRDKDIAELRNALGTKETLTKELEYKISHLEQENQDLLGSLKEFREAQIKNAGSNSLKKLQNRLRGLEQLHSQCSMNLKEKEAQWSAQLEKMRADINGYVSCLKGKDRKIRDLQMELESCHFLLEVQNEEISLVIMVLKSEFLAAYSQLLNEKDEMEMSNKEREHTILLLKEQLENRNSALPEVDGYLEHEKEVGRFQVKRAVSLDHIKHQGSLMDEEFERHNKMFDELSEFQLDLKEQVLQMENVLENSRKDVLYAFERVNCELAKKILEVDQMKIDLQKWKSSAETVKVNLEGNQKFLKQEKESLLGIVKEQDEKLGCFEQQIVILESTVAEKMEALEVLKQEKEKYFRILEIKDSRIEKLEDEIARLKQEEEIILESMKEKDQSIDNLSTQVMSVKQDFESAISSSISLVKEKQFQIDAFNDALEKAENLKKLEMQDLIKKIDEREKEVNDLRQKVMFQAESHISEKQCLLEDIKKVLEEREDLLILMEGVSNWISHFSGKDGELIEILEKILHHCENRNGHATDLGSDGLSDSPSKGIGTHLPSSMKIIEESVEKRSPLKAFNHQKL</sequence>
<organism evidence="1 2">
    <name type="scientific">Vaccinium darrowii</name>
    <dbReference type="NCBI Taxonomy" id="229202"/>
    <lineage>
        <taxon>Eukaryota</taxon>
        <taxon>Viridiplantae</taxon>
        <taxon>Streptophyta</taxon>
        <taxon>Embryophyta</taxon>
        <taxon>Tracheophyta</taxon>
        <taxon>Spermatophyta</taxon>
        <taxon>Magnoliopsida</taxon>
        <taxon>eudicotyledons</taxon>
        <taxon>Gunneridae</taxon>
        <taxon>Pentapetalae</taxon>
        <taxon>asterids</taxon>
        <taxon>Ericales</taxon>
        <taxon>Ericaceae</taxon>
        <taxon>Vaccinioideae</taxon>
        <taxon>Vaccinieae</taxon>
        <taxon>Vaccinium</taxon>
    </lineage>
</organism>
<gene>
    <name evidence="1" type="ORF">Vadar_026424</name>
</gene>
<evidence type="ECO:0000313" key="2">
    <source>
        <dbReference type="Proteomes" id="UP000828048"/>
    </source>
</evidence>
<dbReference type="EMBL" id="CM037152">
    <property type="protein sequence ID" value="KAH7835474.1"/>
    <property type="molecule type" value="Genomic_DNA"/>
</dbReference>
<evidence type="ECO:0000313" key="1">
    <source>
        <dbReference type="EMBL" id="KAH7835474.1"/>
    </source>
</evidence>
<dbReference type="Proteomes" id="UP000828048">
    <property type="component" value="Chromosome 2"/>
</dbReference>
<reference evidence="1 2" key="1">
    <citation type="journal article" date="2021" name="Hortic Res">
        <title>High-quality reference genome and annotation aids understanding of berry development for evergreen blueberry (Vaccinium darrowii).</title>
        <authorList>
            <person name="Yu J."/>
            <person name="Hulse-Kemp A.M."/>
            <person name="Babiker E."/>
            <person name="Staton M."/>
        </authorList>
    </citation>
    <scope>NUCLEOTIDE SEQUENCE [LARGE SCALE GENOMIC DNA]</scope>
    <source>
        <strain evidence="2">cv. NJ 8807/NJ 8810</strain>
        <tissue evidence="1">Young leaf</tissue>
    </source>
</reference>